<feature type="transmembrane region" description="Helical" evidence="1">
    <location>
        <begin position="163"/>
        <end position="185"/>
    </location>
</feature>
<organism evidence="3 4">
    <name type="scientific">Fibrobacter succinogenes (strain ATCC 19169 / S85)</name>
    <dbReference type="NCBI Taxonomy" id="59374"/>
    <lineage>
        <taxon>Bacteria</taxon>
        <taxon>Pseudomonadati</taxon>
        <taxon>Fibrobacterota</taxon>
        <taxon>Fibrobacteria</taxon>
        <taxon>Fibrobacterales</taxon>
        <taxon>Fibrobacteraceae</taxon>
        <taxon>Fibrobacter</taxon>
    </lineage>
</organism>
<dbReference type="HOGENOM" id="CLU_1007423_0_0_0"/>
<evidence type="ECO:0000313" key="3">
    <source>
        <dbReference type="EMBL" id="ADL26306.1"/>
    </source>
</evidence>
<gene>
    <name evidence="2" type="ordered locus">Fisuc_1358</name>
    <name evidence="3" type="ordered locus">FSU_1824</name>
</gene>
<feature type="transmembrane region" description="Helical" evidence="1">
    <location>
        <begin position="254"/>
        <end position="277"/>
    </location>
</feature>
<evidence type="ECO:0000313" key="4">
    <source>
        <dbReference type="Proteomes" id="UP000000517"/>
    </source>
</evidence>
<reference evidence="2 5" key="1">
    <citation type="submission" date="2009-10" db="EMBL/GenBank/DDBJ databases">
        <title>Complete sequence of Fibrobacter succinogenes subsp. succinogenes S85.</title>
        <authorList>
            <consortium name="US DOE Joint Genome Institute"/>
            <person name="Lucas S."/>
            <person name="Copeland A."/>
            <person name="Lapidus A."/>
            <person name="Glavina del Rio T."/>
            <person name="Tice H."/>
            <person name="Bruce D."/>
            <person name="Goodwin L."/>
            <person name="Pitluck S."/>
            <person name="Chertkov O."/>
            <person name="Detter J.C."/>
            <person name="Han C."/>
            <person name="Tapia R."/>
            <person name="Larimer F."/>
            <person name="Land M."/>
            <person name="Hauser L."/>
            <person name="Kyrpides N."/>
            <person name="Mikhailova N."/>
            <person name="Weimer P.J."/>
            <person name="Stevenson D.M."/>
            <person name="Boyum J."/>
            <person name="Brumm P.I."/>
            <person name="Mead D."/>
        </authorList>
    </citation>
    <scope>NUCLEOTIDE SEQUENCE [LARGE SCALE GENOMIC DNA]</scope>
    <source>
        <strain evidence="5">ATCC 19169 / S85</strain>
        <strain evidence="2">S85</strain>
    </source>
</reference>
<keyword evidence="5" id="KW-1185">Reference proteome</keyword>
<dbReference type="KEGG" id="fsc:FSU_1824"/>
<feature type="transmembrane region" description="Helical" evidence="1">
    <location>
        <begin position="101"/>
        <end position="122"/>
    </location>
</feature>
<dbReference type="STRING" id="59374.FSU_1824"/>
<name>C9RQX0_FIBSS</name>
<protein>
    <submittedName>
        <fullName evidence="3">Putative membrane protein</fullName>
    </submittedName>
</protein>
<dbReference type="EMBL" id="CP001792">
    <property type="protein sequence ID" value="ACX74956.1"/>
    <property type="molecule type" value="Genomic_DNA"/>
</dbReference>
<keyword evidence="1" id="KW-0812">Transmembrane</keyword>
<keyword evidence="1" id="KW-1133">Transmembrane helix</keyword>
<feature type="transmembrane region" description="Helical" evidence="1">
    <location>
        <begin position="128"/>
        <end position="151"/>
    </location>
</feature>
<keyword evidence="1" id="KW-0472">Membrane</keyword>
<evidence type="ECO:0000313" key="5">
    <source>
        <dbReference type="Proteomes" id="UP000001497"/>
    </source>
</evidence>
<feature type="transmembrane region" description="Helical" evidence="1">
    <location>
        <begin position="197"/>
        <end position="215"/>
    </location>
</feature>
<accession>C9RQX0</accession>
<dbReference type="RefSeq" id="WP_014546058.1">
    <property type="nucleotide sequence ID" value="NC_013410.1"/>
</dbReference>
<dbReference type="EMBL" id="CP002158">
    <property type="protein sequence ID" value="ADL26306.1"/>
    <property type="molecule type" value="Genomic_DNA"/>
</dbReference>
<feature type="transmembrane region" description="Helical" evidence="1">
    <location>
        <begin position="12"/>
        <end position="38"/>
    </location>
</feature>
<dbReference type="Proteomes" id="UP000001497">
    <property type="component" value="Chromosome"/>
</dbReference>
<evidence type="ECO:0000313" key="2">
    <source>
        <dbReference type="EMBL" id="ACX74956.1"/>
    </source>
</evidence>
<dbReference type="Proteomes" id="UP000000517">
    <property type="component" value="Chromosome"/>
</dbReference>
<feature type="transmembrane region" description="Helical" evidence="1">
    <location>
        <begin position="222"/>
        <end position="242"/>
    </location>
</feature>
<dbReference type="KEGG" id="fsu:Fisuc_1358"/>
<feature type="transmembrane region" description="Helical" evidence="1">
    <location>
        <begin position="71"/>
        <end position="94"/>
    </location>
</feature>
<reference evidence="3" key="3">
    <citation type="submission" date="2010-08" db="EMBL/GenBank/DDBJ databases">
        <authorList>
            <person name="Durkin A.S."/>
            <person name="Nelson K.E."/>
            <person name="Morrison M."/>
            <person name="Forsberg C.W."/>
            <person name="Wilson D.B."/>
            <person name="Russell J.B."/>
            <person name="Cann I.K.O."/>
            <person name="Mackie R.I."/>
            <person name="White B.A."/>
        </authorList>
    </citation>
    <scope>NUCLEOTIDE SEQUENCE</scope>
    <source>
        <strain evidence="3">S85</strain>
    </source>
</reference>
<sequence>MSEGEKTQFKGNLALLRVCAIVFMVNVLGFVINMFFMAGQTGTLSSLWNAITTSSFEDCIGMIGMMIASGVFFPVLLSVLAIAFLLGLAIFALVKKNVTALKILAVFTTIWIVVTPVIINYVAGTHDFASVAIGMVFNANFVAVVAAFFVAPRKRVEENKDVAVCEGFNLGLYRFCAAFFLVYGLNGSMSVFLGHLAFPHVLFSFVAVMIGIFALVKKNTGILTACAIIMVVQIFISLFQILNLTHISGGGFFATANVIAHCFLNATMVACVASFFVEPERTRSYLQRAKRVLFRKK</sequence>
<proteinExistence type="predicted"/>
<dbReference type="AlphaFoldDB" id="C9RQX0"/>
<evidence type="ECO:0000256" key="1">
    <source>
        <dbReference type="SAM" id="Phobius"/>
    </source>
</evidence>
<reference evidence="4" key="2">
    <citation type="submission" date="2010-08" db="EMBL/GenBank/DDBJ databases">
        <title>Complete sequence of Fibrobacter succinogenes subsp. succinogenes S85.</title>
        <authorList>
            <person name="Durkin A.S."/>
            <person name="Nelson K.E."/>
            <person name="Morrison M."/>
            <person name="Forsberg C.W."/>
            <person name="Wilson D.B."/>
            <person name="Russell J.B."/>
            <person name="Cann I.K.O."/>
            <person name="Mackie R.I."/>
            <person name="White B.A."/>
        </authorList>
    </citation>
    <scope>NUCLEOTIDE SEQUENCE [LARGE SCALE GENOMIC DNA]</scope>
    <source>
        <strain evidence="4">ATCC 19169 / S85</strain>
    </source>
</reference>